<dbReference type="InterPro" id="IPR014756">
    <property type="entry name" value="Ig_E-set"/>
</dbReference>
<dbReference type="GO" id="GO:0001664">
    <property type="term" value="F:G protein-coupled receptor binding"/>
    <property type="evidence" value="ECO:0007669"/>
    <property type="project" value="TreeGrafter"/>
</dbReference>
<evidence type="ECO:0000313" key="4">
    <source>
        <dbReference type="Proteomes" id="UP001292094"/>
    </source>
</evidence>
<organism evidence="3 4">
    <name type="scientific">Petrolisthes manimaculis</name>
    <dbReference type="NCBI Taxonomy" id="1843537"/>
    <lineage>
        <taxon>Eukaryota</taxon>
        <taxon>Metazoa</taxon>
        <taxon>Ecdysozoa</taxon>
        <taxon>Arthropoda</taxon>
        <taxon>Crustacea</taxon>
        <taxon>Multicrustacea</taxon>
        <taxon>Malacostraca</taxon>
        <taxon>Eumalacostraca</taxon>
        <taxon>Eucarida</taxon>
        <taxon>Decapoda</taxon>
        <taxon>Pleocyemata</taxon>
        <taxon>Anomura</taxon>
        <taxon>Galatheoidea</taxon>
        <taxon>Porcellanidae</taxon>
        <taxon>Petrolisthes</taxon>
    </lineage>
</organism>
<dbReference type="InterPro" id="IPR014753">
    <property type="entry name" value="Arrestin_N"/>
</dbReference>
<name>A0AAE1Q4D1_9EUCA</name>
<dbReference type="GO" id="GO:0007165">
    <property type="term" value="P:signal transduction"/>
    <property type="evidence" value="ECO:0007669"/>
    <property type="project" value="InterPro"/>
</dbReference>
<dbReference type="GO" id="GO:0002031">
    <property type="term" value="P:G protein-coupled receptor internalization"/>
    <property type="evidence" value="ECO:0007669"/>
    <property type="project" value="TreeGrafter"/>
</dbReference>
<dbReference type="InterPro" id="IPR000698">
    <property type="entry name" value="Arrestin"/>
</dbReference>
<proteinExistence type="inferred from homology"/>
<dbReference type="Pfam" id="PF02752">
    <property type="entry name" value="Arrestin_C"/>
    <property type="match status" value="1"/>
</dbReference>
<dbReference type="AlphaFoldDB" id="A0AAE1Q4D1"/>
<dbReference type="InterPro" id="IPR014752">
    <property type="entry name" value="Arrestin-like_C"/>
</dbReference>
<reference evidence="3" key="1">
    <citation type="submission" date="2023-11" db="EMBL/GenBank/DDBJ databases">
        <title>Genome assemblies of two species of porcelain crab, Petrolisthes cinctipes and Petrolisthes manimaculis (Anomura: Porcellanidae).</title>
        <authorList>
            <person name="Angst P."/>
        </authorList>
    </citation>
    <scope>NUCLEOTIDE SEQUENCE</scope>
    <source>
        <strain evidence="3">PB745_02</strain>
        <tissue evidence="3">Gill</tissue>
    </source>
</reference>
<dbReference type="PANTHER" id="PTHR11792">
    <property type="entry name" value="ARRESTIN"/>
    <property type="match status" value="1"/>
</dbReference>
<accession>A0AAE1Q4D1</accession>
<dbReference type="Proteomes" id="UP001292094">
    <property type="component" value="Unassembled WGS sequence"/>
</dbReference>
<dbReference type="PANTHER" id="PTHR11792:SF16">
    <property type="entry name" value="PHOSRESTIN-2"/>
    <property type="match status" value="1"/>
</dbReference>
<evidence type="ECO:0000259" key="2">
    <source>
        <dbReference type="SMART" id="SM01017"/>
    </source>
</evidence>
<feature type="domain" description="Arrestin C-terminal-like" evidence="2">
    <location>
        <begin position="191"/>
        <end position="349"/>
    </location>
</feature>
<dbReference type="SUPFAM" id="SSF81296">
    <property type="entry name" value="E set domains"/>
    <property type="match status" value="2"/>
</dbReference>
<evidence type="ECO:0000313" key="3">
    <source>
        <dbReference type="EMBL" id="KAK4319703.1"/>
    </source>
</evidence>
<dbReference type="GO" id="GO:0005737">
    <property type="term" value="C:cytoplasm"/>
    <property type="evidence" value="ECO:0007669"/>
    <property type="project" value="TreeGrafter"/>
</dbReference>
<evidence type="ECO:0000256" key="1">
    <source>
        <dbReference type="ARBA" id="ARBA00005298"/>
    </source>
</evidence>
<protein>
    <recommendedName>
        <fullName evidence="2">Arrestin C-terminal-like domain-containing protein</fullName>
    </recommendedName>
</protein>
<dbReference type="Gene3D" id="2.60.40.840">
    <property type="match status" value="1"/>
</dbReference>
<dbReference type="SMART" id="SM01017">
    <property type="entry name" value="Arrestin_C"/>
    <property type="match status" value="1"/>
</dbReference>
<comment type="caution">
    <text evidence="3">The sequence shown here is derived from an EMBL/GenBank/DDBJ whole genome shotgun (WGS) entry which is preliminary data.</text>
</comment>
<keyword evidence="4" id="KW-1185">Reference proteome</keyword>
<dbReference type="InterPro" id="IPR011022">
    <property type="entry name" value="Arrestin_C-like"/>
</dbReference>
<comment type="similarity">
    <text evidence="1">Belongs to the arrestin family.</text>
</comment>
<sequence length="377" mass="42043">MVVRFQVYKKSSPNNKITLYITKRDYLDHVTHVDPIEGVLVLDPNYVQARNVFVQLALSFRFGREEDESMGYNFVKTMHLSTTQLYPPVKDITTSEIQRNLISKLGNFAFPFVLEFPELASPTYSMMQGWEDSNTLMGVEYEVMGFVGNNIHDMHTRSISKLMIRRLMECPTRVWDVAPSEGTLTRTFLTCSGTVNLEASLNSHAFFPEEDIIVKVSIRNYSSREIKRIKVKLVQLSEVPMFNDNQIRDKTVSKIDDPLNLGPGACTNRQFTLVPAVPSRQAQGQIFLQSTLQCDGQETLAPTTILNPKVNKRDLFGVHVSYAIRVKVTLGTLVGDAILDVPFVLAVQQGVSVAGKVDNISHGCVGYQSAGSGGGVK</sequence>
<dbReference type="Pfam" id="PF00339">
    <property type="entry name" value="Arrestin_N"/>
    <property type="match status" value="1"/>
</dbReference>
<gene>
    <name evidence="3" type="ORF">Pmani_009360</name>
</gene>
<dbReference type="EMBL" id="JAWZYT010000731">
    <property type="protein sequence ID" value="KAK4319703.1"/>
    <property type="molecule type" value="Genomic_DNA"/>
</dbReference>
<dbReference type="InterPro" id="IPR011021">
    <property type="entry name" value="Arrestin-like_N"/>
</dbReference>
<dbReference type="Gene3D" id="2.60.40.640">
    <property type="match status" value="1"/>
</dbReference>
<dbReference type="PRINTS" id="PR00309">
    <property type="entry name" value="ARRESTIN"/>
</dbReference>